<sequence>MDKDESMINLKLYARPKTSNSRIKQAKLMISELEFHDLMVIIEKRENDEANCRLFAAETKRKATVRKYNRLEQCLIAENKKREGVESHLAKEEEEISKVRSALARLQEEHLQVTSILTAKLTSSQEELEAERRLWNKEKLELQGSLRDATQAVDEEKEEILKVRSALAQAVKAKEQSQSQWEREVSRLLEEILQVTFSLTAGRTRSQEELEAERSLWNQENLELQESLRAATQAVDEKEIPKVRSALAQAVKDTEQPQSQWERDVSQLLEEILQVTFSLTAGRTRSQEELEAERSLWNQEKLELQESLRAATQAVDEEEIPKVRSALAQAVKDTEQPQSQWERDVSQLLEEILQVTFSLTAELTRSQEELEAERSLCYQEKLEFQESLRAAIQAVDEEEEETSKVRSALARLQEEHLQVTSSLTVELTSSQEELEAERSLWNQEKLELQESLRAAKQAVDEETEAGKKSKKKSVFKRFRKFLCCSGTS</sequence>
<comment type="caution">
    <text evidence="2">The sequence shown here is derived from an EMBL/GenBank/DDBJ whole genome shotgun (WGS) entry which is preliminary data.</text>
</comment>
<organism evidence="2 3">
    <name type="scientific">Pleuronectes platessa</name>
    <name type="common">European plaice</name>
    <dbReference type="NCBI Taxonomy" id="8262"/>
    <lineage>
        <taxon>Eukaryota</taxon>
        <taxon>Metazoa</taxon>
        <taxon>Chordata</taxon>
        <taxon>Craniata</taxon>
        <taxon>Vertebrata</taxon>
        <taxon>Euteleostomi</taxon>
        <taxon>Actinopterygii</taxon>
        <taxon>Neopterygii</taxon>
        <taxon>Teleostei</taxon>
        <taxon>Neoteleostei</taxon>
        <taxon>Acanthomorphata</taxon>
        <taxon>Carangaria</taxon>
        <taxon>Pleuronectiformes</taxon>
        <taxon>Pleuronectoidei</taxon>
        <taxon>Pleuronectidae</taxon>
        <taxon>Pleuronectes</taxon>
    </lineage>
</organism>
<evidence type="ECO:0000256" key="1">
    <source>
        <dbReference type="SAM" id="Coils"/>
    </source>
</evidence>
<proteinExistence type="predicted"/>
<gene>
    <name evidence="2" type="ORF">PLEPLA_LOCUS46829</name>
</gene>
<keyword evidence="1" id="KW-0175">Coiled coil</keyword>
<evidence type="ECO:0000313" key="3">
    <source>
        <dbReference type="Proteomes" id="UP001153269"/>
    </source>
</evidence>
<keyword evidence="3" id="KW-1185">Reference proteome</keyword>
<accession>A0A9N7W176</accession>
<reference evidence="2" key="1">
    <citation type="submission" date="2020-03" db="EMBL/GenBank/DDBJ databases">
        <authorList>
            <person name="Weist P."/>
        </authorList>
    </citation>
    <scope>NUCLEOTIDE SEQUENCE</scope>
</reference>
<dbReference type="AlphaFoldDB" id="A0A9N7W176"/>
<evidence type="ECO:0000313" key="2">
    <source>
        <dbReference type="EMBL" id="CAB1458993.1"/>
    </source>
</evidence>
<name>A0A9N7W176_PLEPL</name>
<dbReference type="Proteomes" id="UP001153269">
    <property type="component" value="Unassembled WGS sequence"/>
</dbReference>
<feature type="coiled-coil region" evidence="1">
    <location>
        <begin position="139"/>
        <end position="227"/>
    </location>
</feature>
<feature type="coiled-coil region" evidence="1">
    <location>
        <begin position="381"/>
        <end position="465"/>
    </location>
</feature>
<dbReference type="EMBL" id="CADEAL010004412">
    <property type="protein sequence ID" value="CAB1458993.1"/>
    <property type="molecule type" value="Genomic_DNA"/>
</dbReference>
<protein>
    <submittedName>
        <fullName evidence="2">Uncharacterized protein</fullName>
    </submittedName>
</protein>